<dbReference type="AlphaFoldDB" id="A0AAV4CRY3"/>
<sequence>MTKYPILKFHSVDHVGGDLLAMAHTGKQKHKYENQNKADRPHNHVFEDNNYEKTKWGGKRNACKRLNELDHPSWTRIGIHQRCGANFNFQTQTVRIEKDGGENLDSVTNREPI</sequence>
<evidence type="ECO:0000313" key="2">
    <source>
        <dbReference type="Proteomes" id="UP000735302"/>
    </source>
</evidence>
<protein>
    <submittedName>
        <fullName evidence="1">Uncharacterized protein</fullName>
    </submittedName>
</protein>
<gene>
    <name evidence="1" type="ORF">PoB_006111600</name>
</gene>
<comment type="caution">
    <text evidence="1">The sequence shown here is derived from an EMBL/GenBank/DDBJ whole genome shotgun (WGS) entry which is preliminary data.</text>
</comment>
<evidence type="ECO:0000313" key="1">
    <source>
        <dbReference type="EMBL" id="GFO34611.1"/>
    </source>
</evidence>
<name>A0AAV4CRY3_9GAST</name>
<keyword evidence="2" id="KW-1185">Reference proteome</keyword>
<proteinExistence type="predicted"/>
<organism evidence="1 2">
    <name type="scientific">Plakobranchus ocellatus</name>
    <dbReference type="NCBI Taxonomy" id="259542"/>
    <lineage>
        <taxon>Eukaryota</taxon>
        <taxon>Metazoa</taxon>
        <taxon>Spiralia</taxon>
        <taxon>Lophotrochozoa</taxon>
        <taxon>Mollusca</taxon>
        <taxon>Gastropoda</taxon>
        <taxon>Heterobranchia</taxon>
        <taxon>Euthyneura</taxon>
        <taxon>Panpulmonata</taxon>
        <taxon>Sacoglossa</taxon>
        <taxon>Placobranchoidea</taxon>
        <taxon>Plakobranchidae</taxon>
        <taxon>Plakobranchus</taxon>
    </lineage>
</organism>
<dbReference type="Proteomes" id="UP000735302">
    <property type="component" value="Unassembled WGS sequence"/>
</dbReference>
<accession>A0AAV4CRY3</accession>
<reference evidence="1 2" key="1">
    <citation type="journal article" date="2021" name="Elife">
        <title>Chloroplast acquisition without the gene transfer in kleptoplastic sea slugs, Plakobranchus ocellatus.</title>
        <authorList>
            <person name="Maeda T."/>
            <person name="Takahashi S."/>
            <person name="Yoshida T."/>
            <person name="Shimamura S."/>
            <person name="Takaki Y."/>
            <person name="Nagai Y."/>
            <person name="Toyoda A."/>
            <person name="Suzuki Y."/>
            <person name="Arimoto A."/>
            <person name="Ishii H."/>
            <person name="Satoh N."/>
            <person name="Nishiyama T."/>
            <person name="Hasebe M."/>
            <person name="Maruyama T."/>
            <person name="Minagawa J."/>
            <person name="Obokata J."/>
            <person name="Shigenobu S."/>
        </authorList>
    </citation>
    <scope>NUCLEOTIDE SEQUENCE [LARGE SCALE GENOMIC DNA]</scope>
</reference>
<dbReference type="EMBL" id="BLXT01006926">
    <property type="protein sequence ID" value="GFO34611.1"/>
    <property type="molecule type" value="Genomic_DNA"/>
</dbReference>